<dbReference type="GO" id="GO:0030246">
    <property type="term" value="F:carbohydrate binding"/>
    <property type="evidence" value="ECO:0007669"/>
    <property type="project" value="TreeGrafter"/>
</dbReference>
<evidence type="ECO:0000259" key="4">
    <source>
        <dbReference type="Pfam" id="PF13407"/>
    </source>
</evidence>
<evidence type="ECO:0000256" key="3">
    <source>
        <dbReference type="SAM" id="SignalP"/>
    </source>
</evidence>
<reference evidence="5 6" key="1">
    <citation type="submission" date="2019-11" db="EMBL/GenBank/DDBJ databases">
        <title>Draft genome of Amycolatopsis RM579.</title>
        <authorList>
            <person name="Duangmal K."/>
            <person name="Mingma R."/>
        </authorList>
    </citation>
    <scope>NUCLEOTIDE SEQUENCE [LARGE SCALE GENOMIC DNA]</scope>
    <source>
        <strain evidence="5 6">RM579</strain>
    </source>
</reference>
<dbReference type="Proteomes" id="UP000440096">
    <property type="component" value="Unassembled WGS sequence"/>
</dbReference>
<protein>
    <submittedName>
        <fullName evidence="5">Substrate-binding domain-containing protein</fullName>
    </submittedName>
</protein>
<feature type="chain" id="PRO_5026933771" evidence="3">
    <location>
        <begin position="26"/>
        <end position="334"/>
    </location>
</feature>
<name>A0A6N7Z2T4_9PSEU</name>
<comment type="caution">
    <text evidence="5">The sequence shown here is derived from an EMBL/GenBank/DDBJ whole genome shotgun (WGS) entry which is preliminary data.</text>
</comment>
<dbReference type="InterPro" id="IPR025997">
    <property type="entry name" value="SBP_2_dom"/>
</dbReference>
<dbReference type="RefSeq" id="WP_154756519.1">
    <property type="nucleotide sequence ID" value="NZ_WMBA01000011.1"/>
</dbReference>
<dbReference type="InterPro" id="IPR050555">
    <property type="entry name" value="Bact_Solute-Bind_Prot2"/>
</dbReference>
<feature type="signal peptide" evidence="3">
    <location>
        <begin position="1"/>
        <end position="25"/>
    </location>
</feature>
<feature type="domain" description="Periplasmic binding protein" evidence="4">
    <location>
        <begin position="65"/>
        <end position="305"/>
    </location>
</feature>
<dbReference type="InterPro" id="IPR028082">
    <property type="entry name" value="Peripla_BP_I"/>
</dbReference>
<dbReference type="PROSITE" id="PS51257">
    <property type="entry name" value="PROKAR_LIPOPROTEIN"/>
    <property type="match status" value="1"/>
</dbReference>
<accession>A0A6N7Z2T4</accession>
<dbReference type="GO" id="GO:0030288">
    <property type="term" value="C:outer membrane-bounded periplasmic space"/>
    <property type="evidence" value="ECO:0007669"/>
    <property type="project" value="TreeGrafter"/>
</dbReference>
<dbReference type="CDD" id="cd01536">
    <property type="entry name" value="PBP1_ABC_sugar_binding-like"/>
    <property type="match status" value="1"/>
</dbReference>
<organism evidence="5 6">
    <name type="scientific">Amycolatopsis pithecellobii</name>
    <dbReference type="NCBI Taxonomy" id="664692"/>
    <lineage>
        <taxon>Bacteria</taxon>
        <taxon>Bacillati</taxon>
        <taxon>Actinomycetota</taxon>
        <taxon>Actinomycetes</taxon>
        <taxon>Pseudonocardiales</taxon>
        <taxon>Pseudonocardiaceae</taxon>
        <taxon>Amycolatopsis</taxon>
    </lineage>
</organism>
<proteinExistence type="inferred from homology"/>
<evidence type="ECO:0000313" key="5">
    <source>
        <dbReference type="EMBL" id="MTD54290.1"/>
    </source>
</evidence>
<evidence type="ECO:0000256" key="2">
    <source>
        <dbReference type="ARBA" id="ARBA00007639"/>
    </source>
</evidence>
<dbReference type="Gene3D" id="3.40.50.2300">
    <property type="match status" value="2"/>
</dbReference>
<comment type="similarity">
    <text evidence="2">Belongs to the bacterial solute-binding protein 2 family.</text>
</comment>
<dbReference type="SUPFAM" id="SSF53822">
    <property type="entry name" value="Periplasmic binding protein-like I"/>
    <property type="match status" value="1"/>
</dbReference>
<comment type="subcellular location">
    <subcellularLocation>
        <location evidence="1">Cell envelope</location>
    </subcellularLocation>
</comment>
<dbReference type="PANTHER" id="PTHR30036">
    <property type="entry name" value="D-XYLOSE-BINDING PERIPLASMIC PROTEIN"/>
    <property type="match status" value="1"/>
</dbReference>
<dbReference type="EMBL" id="WMBA01000011">
    <property type="protein sequence ID" value="MTD54290.1"/>
    <property type="molecule type" value="Genomic_DNA"/>
</dbReference>
<dbReference type="OrthoDB" id="9813037at2"/>
<keyword evidence="3" id="KW-0732">Signal</keyword>
<evidence type="ECO:0000256" key="1">
    <source>
        <dbReference type="ARBA" id="ARBA00004196"/>
    </source>
</evidence>
<dbReference type="PANTHER" id="PTHR30036:SF7">
    <property type="entry name" value="ABC TRANSPORTER PERIPLASMIC-BINDING PROTEIN YPHF"/>
    <property type="match status" value="1"/>
</dbReference>
<dbReference type="AlphaFoldDB" id="A0A6N7Z2T4"/>
<gene>
    <name evidence="5" type="ORF">GKO32_09925</name>
</gene>
<evidence type="ECO:0000313" key="6">
    <source>
        <dbReference type="Proteomes" id="UP000440096"/>
    </source>
</evidence>
<sequence>MMMKLACVGYMAVLAALMSAITACGSSGSAADTAATASGSSSAATQHGNKIAYLQPLVDPSVQSVTLGMQCAAKKDGDTIVSLNAGFDQGKQINQFDTALTQGAKGIIANPVNQQAMYPSYAKAHGEGVPVIDYAGPNASPPNATNVGEDPSAVAQATVDAIMKAIPSGAKAIMIGGPPAVAGVTPRENAFRAAAGKAGIQILGEEDSLTLAATDVQAKTSSLLLKYPQANIIWGITGATASSAAQAANAQGDAVGTKVFTVGVGASPDVAADVRAGTLSIMVDNKSYEWGEALVGLMDQAIAGQTITNPTLSYTSYTKADINSWVPPTARCTS</sequence>
<keyword evidence="6" id="KW-1185">Reference proteome</keyword>
<dbReference type="Pfam" id="PF13407">
    <property type="entry name" value="Peripla_BP_4"/>
    <property type="match status" value="1"/>
</dbReference>